<dbReference type="RefSeq" id="WP_134760498.1">
    <property type="nucleotide sequence ID" value="NZ_CP038152.1"/>
</dbReference>
<organism evidence="1 2">
    <name type="scientific">Paraburkholderia pallida</name>
    <dbReference type="NCBI Taxonomy" id="2547399"/>
    <lineage>
        <taxon>Bacteria</taxon>
        <taxon>Pseudomonadati</taxon>
        <taxon>Pseudomonadota</taxon>
        <taxon>Betaproteobacteria</taxon>
        <taxon>Burkholderiales</taxon>
        <taxon>Burkholderiaceae</taxon>
        <taxon>Paraburkholderia</taxon>
    </lineage>
</organism>
<keyword evidence="2" id="KW-1185">Reference proteome</keyword>
<gene>
    <name evidence="1" type="ORF">E1956_44935</name>
</gene>
<accession>A0A4P7DAM4</accession>
<reference evidence="1 2" key="1">
    <citation type="submission" date="2019-03" db="EMBL/GenBank/DDBJ databases">
        <title>Paraburkholderia sp. 7MH5, isolated from subtropical forest soil.</title>
        <authorList>
            <person name="Gao Z.-H."/>
            <person name="Qiu L.-H."/>
        </authorList>
    </citation>
    <scope>NUCLEOTIDE SEQUENCE [LARGE SCALE GENOMIC DNA]</scope>
    <source>
        <strain evidence="1 2">7MH5</strain>
        <plasmid evidence="1 2">unnamed1</plasmid>
    </source>
</reference>
<keyword evidence="1" id="KW-0614">Plasmid</keyword>
<evidence type="ECO:0000313" key="1">
    <source>
        <dbReference type="EMBL" id="QBR04270.1"/>
    </source>
</evidence>
<dbReference type="GeneID" id="39649945"/>
<sequence length="83" mass="9316">MKNLLFERHIGASAEQVGVRLYRVATGFIAERFVVQGNQMVAVQVLPMFALADFEGFALSDPHYLLMRAIYGEVRQLVWGSQG</sequence>
<name>A0A4P7DAM4_9BURK</name>
<dbReference type="EMBL" id="CP038152">
    <property type="protein sequence ID" value="QBR04270.1"/>
    <property type="molecule type" value="Genomic_DNA"/>
</dbReference>
<protein>
    <submittedName>
        <fullName evidence="1">Uncharacterized protein</fullName>
    </submittedName>
</protein>
<proteinExistence type="predicted"/>
<dbReference type="KEGG" id="ppai:E1956_44935"/>
<dbReference type="Proteomes" id="UP000295727">
    <property type="component" value="Plasmid unnamed1"/>
</dbReference>
<dbReference type="AlphaFoldDB" id="A0A4P7DAM4"/>
<evidence type="ECO:0000313" key="2">
    <source>
        <dbReference type="Proteomes" id="UP000295727"/>
    </source>
</evidence>
<dbReference type="OrthoDB" id="9101148at2"/>
<geneLocation type="plasmid" evidence="1 2">
    <name>unnamed1</name>
</geneLocation>